<name>M1DKV2_SOLTU</name>
<evidence type="ECO:0000313" key="1">
    <source>
        <dbReference type="EnsemblPlants" id="PGSC0003DMT400090647"/>
    </source>
</evidence>
<dbReference type="HOGENOM" id="CLU_2296681_0_0_1"/>
<dbReference type="PaxDb" id="4113-PGSC0003DMT400090647"/>
<dbReference type="InParanoid" id="M1DKV2"/>
<keyword evidence="2" id="KW-1185">Reference proteome</keyword>
<evidence type="ECO:0000313" key="2">
    <source>
        <dbReference type="Proteomes" id="UP000011115"/>
    </source>
</evidence>
<proteinExistence type="predicted"/>
<reference evidence="2" key="1">
    <citation type="journal article" date="2011" name="Nature">
        <title>Genome sequence and analysis of the tuber crop potato.</title>
        <authorList>
            <consortium name="The Potato Genome Sequencing Consortium"/>
        </authorList>
    </citation>
    <scope>NUCLEOTIDE SEQUENCE [LARGE SCALE GENOMIC DNA]</scope>
    <source>
        <strain evidence="2">cv. DM1-3 516 R44</strain>
    </source>
</reference>
<reference evidence="1" key="2">
    <citation type="submission" date="2015-06" db="UniProtKB">
        <authorList>
            <consortium name="EnsemblPlants"/>
        </authorList>
    </citation>
    <scope>IDENTIFICATION</scope>
    <source>
        <strain evidence="1">DM1-3 516 R44</strain>
    </source>
</reference>
<organism evidence="1 2">
    <name type="scientific">Solanum tuberosum</name>
    <name type="common">Potato</name>
    <dbReference type="NCBI Taxonomy" id="4113"/>
    <lineage>
        <taxon>Eukaryota</taxon>
        <taxon>Viridiplantae</taxon>
        <taxon>Streptophyta</taxon>
        <taxon>Embryophyta</taxon>
        <taxon>Tracheophyta</taxon>
        <taxon>Spermatophyta</taxon>
        <taxon>Magnoliopsida</taxon>
        <taxon>eudicotyledons</taxon>
        <taxon>Gunneridae</taxon>
        <taxon>Pentapetalae</taxon>
        <taxon>asterids</taxon>
        <taxon>lamiids</taxon>
        <taxon>Solanales</taxon>
        <taxon>Solanaceae</taxon>
        <taxon>Solanoideae</taxon>
        <taxon>Solaneae</taxon>
        <taxon>Solanum</taxon>
    </lineage>
</organism>
<dbReference type="AlphaFoldDB" id="M1DKV2"/>
<accession>M1DKV2</accession>
<sequence length="108" mass="12503">MATDRVGKSPKKPAIKSIPPFDSRYLQNVDSVNLGKLRTISVNHLPDRRPQWLQPFEHPQLLRSSVKIGEVKICLAKRRITQKPKRCHRMGRNTNWISCRPTHKKVAD</sequence>
<dbReference type="Gramene" id="PGSC0003DMT400090647">
    <property type="protein sequence ID" value="PGSC0003DMT400090647"/>
    <property type="gene ID" value="PGSC0003DMG400040218"/>
</dbReference>
<protein>
    <submittedName>
        <fullName evidence="1">Uncharacterized protein</fullName>
    </submittedName>
</protein>
<dbReference type="EnsemblPlants" id="PGSC0003DMT400090647">
    <property type="protein sequence ID" value="PGSC0003DMT400090647"/>
    <property type="gene ID" value="PGSC0003DMG400040218"/>
</dbReference>
<dbReference type="Proteomes" id="UP000011115">
    <property type="component" value="Unassembled WGS sequence"/>
</dbReference>